<dbReference type="Pfam" id="PF01610">
    <property type="entry name" value="DDE_Tnp_ISL3"/>
    <property type="match status" value="1"/>
</dbReference>
<dbReference type="RefSeq" id="WP_153513019.1">
    <property type="nucleotide sequence ID" value="NZ_CP045652.1"/>
</dbReference>
<proteinExistence type="predicted"/>
<organism evidence="2 3">
    <name type="scientific">Sphingobacterium zhuxiongii</name>
    <dbReference type="NCBI Taxonomy" id="2662364"/>
    <lineage>
        <taxon>Bacteria</taxon>
        <taxon>Pseudomonadati</taxon>
        <taxon>Bacteroidota</taxon>
        <taxon>Sphingobacteriia</taxon>
        <taxon>Sphingobacteriales</taxon>
        <taxon>Sphingobacteriaceae</taxon>
        <taxon>Sphingobacterium</taxon>
    </lineage>
</organism>
<evidence type="ECO:0000313" key="3">
    <source>
        <dbReference type="Proteomes" id="UP000326921"/>
    </source>
</evidence>
<protein>
    <recommendedName>
        <fullName evidence="1">Transposase IS204/IS1001/IS1096/IS1165 DDE domain-containing protein</fullName>
    </recommendedName>
</protein>
<dbReference type="EMBL" id="CP045652">
    <property type="protein sequence ID" value="QGA28193.1"/>
    <property type="molecule type" value="Genomic_DNA"/>
</dbReference>
<feature type="domain" description="Transposase IS204/IS1001/IS1096/IS1165 DDE" evidence="1">
    <location>
        <begin position="2"/>
        <end position="90"/>
    </location>
</feature>
<dbReference type="AlphaFoldDB" id="A0A5Q0QF56"/>
<dbReference type="Proteomes" id="UP000326921">
    <property type="component" value="Chromosome"/>
</dbReference>
<accession>A0A5Q0QF56</accession>
<name>A0A5Q0QF56_9SPHI</name>
<dbReference type="KEGG" id="sphe:GFH32_06340"/>
<evidence type="ECO:0000313" key="2">
    <source>
        <dbReference type="EMBL" id="QGA28193.1"/>
    </source>
</evidence>
<gene>
    <name evidence="2" type="ORF">GFH32_06340</name>
</gene>
<sequence>MTQELSWIFNTTIDKINAFSRLAKRADKVEQAGFKSFNTVSRIIKIHHKKILNDFDKRSSSAATKSFNAKIRTFRSQFTGVGDINFFLFRSTKLFD</sequence>
<dbReference type="InterPro" id="IPR002560">
    <property type="entry name" value="Transposase_DDE"/>
</dbReference>
<evidence type="ECO:0000259" key="1">
    <source>
        <dbReference type="Pfam" id="PF01610"/>
    </source>
</evidence>
<keyword evidence="3" id="KW-1185">Reference proteome</keyword>
<reference evidence="2 3" key="1">
    <citation type="submission" date="2019-10" db="EMBL/GenBank/DDBJ databases">
        <authorList>
            <person name="Dong K."/>
        </authorList>
    </citation>
    <scope>NUCLEOTIDE SEQUENCE [LARGE SCALE GENOMIC DNA]</scope>
    <source>
        <strain evidence="3">dk4302</strain>
    </source>
</reference>